<feature type="transmembrane region" description="Helical" evidence="1">
    <location>
        <begin position="182"/>
        <end position="204"/>
    </location>
</feature>
<evidence type="ECO:0000313" key="2">
    <source>
        <dbReference type="EMBL" id="CAH2714810.1"/>
    </source>
</evidence>
<accession>A0ABM9EQA0</accession>
<sequence>MEWKPDRLIRLILLYVMLSGLTYWLPIIRGLFDGPSYSWSGWMGIGGTGIGGQYWLLLILGSLLTSVVFLGWRGARKPFHWLLLTWFILLVIESGSWFFSTETIHFKGDTLGVDFSLKKIIFPFDVLFLVLVCLWIIRNLRSASSLPSPTWKRLNRNLLILFFCLFPLQLILLRFLDHDKIFDQIGVILTIFQWLLLNLSFYPWQSHKY</sequence>
<feature type="transmembrane region" description="Helical" evidence="1">
    <location>
        <begin position="158"/>
        <end position="176"/>
    </location>
</feature>
<feature type="transmembrane region" description="Helical" evidence="1">
    <location>
        <begin position="120"/>
        <end position="137"/>
    </location>
</feature>
<keyword evidence="1" id="KW-0472">Membrane</keyword>
<protein>
    <recommendedName>
        <fullName evidence="4">VanZ-like domain-containing protein</fullName>
    </recommendedName>
</protein>
<organism evidence="2 3">
    <name type="scientific">Neobacillus rhizosphaerae</name>
    <dbReference type="NCBI Taxonomy" id="2880965"/>
    <lineage>
        <taxon>Bacteria</taxon>
        <taxon>Bacillati</taxon>
        <taxon>Bacillota</taxon>
        <taxon>Bacilli</taxon>
        <taxon>Bacillales</taxon>
        <taxon>Bacillaceae</taxon>
        <taxon>Neobacillus</taxon>
    </lineage>
</organism>
<gene>
    <name evidence="2" type="ORF">BACCIP111895_01986</name>
</gene>
<reference evidence="2" key="1">
    <citation type="submission" date="2022-04" db="EMBL/GenBank/DDBJ databases">
        <authorList>
            <person name="Criscuolo A."/>
        </authorList>
    </citation>
    <scope>NUCLEOTIDE SEQUENCE</scope>
    <source>
        <strain evidence="2">CIP111895</strain>
    </source>
</reference>
<keyword evidence="3" id="KW-1185">Reference proteome</keyword>
<evidence type="ECO:0000313" key="3">
    <source>
        <dbReference type="Proteomes" id="UP000838308"/>
    </source>
</evidence>
<keyword evidence="1" id="KW-0812">Transmembrane</keyword>
<comment type="caution">
    <text evidence="2">The sequence shown here is derived from an EMBL/GenBank/DDBJ whole genome shotgun (WGS) entry which is preliminary data.</text>
</comment>
<dbReference type="Proteomes" id="UP000838308">
    <property type="component" value="Unassembled WGS sequence"/>
</dbReference>
<name>A0ABM9EQA0_9BACI</name>
<feature type="transmembrane region" description="Helical" evidence="1">
    <location>
        <begin position="79"/>
        <end position="100"/>
    </location>
</feature>
<keyword evidence="1" id="KW-1133">Transmembrane helix</keyword>
<feature type="transmembrane region" description="Helical" evidence="1">
    <location>
        <begin position="12"/>
        <end position="32"/>
    </location>
</feature>
<proteinExistence type="predicted"/>
<evidence type="ECO:0000256" key="1">
    <source>
        <dbReference type="SAM" id="Phobius"/>
    </source>
</evidence>
<dbReference type="EMBL" id="CALBWS010000010">
    <property type="protein sequence ID" value="CAH2714810.1"/>
    <property type="molecule type" value="Genomic_DNA"/>
</dbReference>
<feature type="transmembrane region" description="Helical" evidence="1">
    <location>
        <begin position="52"/>
        <end position="72"/>
    </location>
</feature>
<evidence type="ECO:0008006" key="4">
    <source>
        <dbReference type="Google" id="ProtNLM"/>
    </source>
</evidence>